<evidence type="ECO:0000256" key="3">
    <source>
        <dbReference type="ARBA" id="ARBA00012621"/>
    </source>
</evidence>
<dbReference type="PANTHER" id="PTHR42755">
    <property type="entry name" value="3-DEOXY-MANNO-OCTULOSONATE CYTIDYLYLTRANSFERASE"/>
    <property type="match status" value="1"/>
</dbReference>
<evidence type="ECO:0000256" key="1">
    <source>
        <dbReference type="ARBA" id="ARBA00003394"/>
    </source>
</evidence>
<comment type="caution">
    <text evidence="10">The sequence shown here is derived from an EMBL/GenBank/DDBJ whole genome shotgun (WGS) entry which is preliminary data.</text>
</comment>
<comment type="function">
    <text evidence="1 8">Involved in lipopolysaccharide (LPS) biosynthesis. Catalyzes the transfer of 3-deoxy-D-manno-octulosonate (Kdo) residue(s) from CMP-Kdo to lipid IV(A), the tetraacyldisaccharide-1,4'-bisphosphate precursor of lipid A.</text>
</comment>
<dbReference type="InterPro" id="IPR039901">
    <property type="entry name" value="Kdotransferase"/>
</dbReference>
<keyword evidence="5 8" id="KW-0808">Transferase</keyword>
<sequence>MNWGQWLSRLAGTLAGPVLPPLLRRRAAQGKELAPRLRERKGFGAARPQGLLIWLHAASVGESLSLVPLMEALVARQPALHLLVTTGTVTSAALLKRRLPAAVAARVIHRFAPLDVPRWIDRFLDGWRPDAVAIAESEIWPNRTYALAARGIPAALVNARISPRSAAAWGRWAPGLARDLLGHFALVMAQSEDDAARLRALGASGAICRGNLKAAAAPLPVEVAELARMRAILGRRPVLLAASTHPGEDAVVIAAHRAMAPRLPGLLTVIAPRHPQRGPEIAALAAPLPTALRSEGGLPEAGVEVYVADTLGEMGLFFRLAPAGLGVTLIGGSLVPKGGHNPLEPARLGSPVLLGPDTSHFREVADDLLAAGGALRVGDAVTLAETATDVLTNPERASGMARAAATIADNAAHLPDELAEAILGLLPSGPGLAPEA</sequence>
<evidence type="ECO:0000256" key="7">
    <source>
        <dbReference type="ARBA" id="ARBA00049183"/>
    </source>
</evidence>
<dbReference type="RefSeq" id="WP_122139894.1">
    <property type="nucleotide sequence ID" value="NZ_RFLX01000002.1"/>
</dbReference>
<evidence type="ECO:0000256" key="6">
    <source>
        <dbReference type="ARBA" id="ARBA00031445"/>
    </source>
</evidence>
<keyword evidence="8" id="KW-0448">Lipopolysaccharide biosynthesis</keyword>
<keyword evidence="11" id="KW-1185">Reference proteome</keyword>
<evidence type="ECO:0000313" key="10">
    <source>
        <dbReference type="EMBL" id="RMI26486.1"/>
    </source>
</evidence>
<dbReference type="Proteomes" id="UP000274097">
    <property type="component" value="Unassembled WGS sequence"/>
</dbReference>
<feature type="domain" description="3-deoxy-D-manno-octulosonic-acid transferase N-terminal" evidence="9">
    <location>
        <begin position="36"/>
        <end position="214"/>
    </location>
</feature>
<dbReference type="GO" id="GO:0016740">
    <property type="term" value="F:transferase activity"/>
    <property type="evidence" value="ECO:0007669"/>
    <property type="project" value="UniProtKB-KW"/>
</dbReference>
<dbReference type="EC" id="2.4.99.12" evidence="3 8"/>
<reference evidence="10 11" key="1">
    <citation type="submission" date="2018-10" db="EMBL/GenBank/DDBJ databases">
        <title>Roseomonas sp. nov., isolated from feces of Tibetan antelopes in the Qinghai-Tibet plateau, China.</title>
        <authorList>
            <person name="Tian Z."/>
        </authorList>
    </citation>
    <scope>NUCLEOTIDE SEQUENCE [LARGE SCALE GENOMIC DNA]</scope>
    <source>
        <strain evidence="10 11">Z23</strain>
    </source>
</reference>
<gene>
    <name evidence="10" type="ORF">EBE87_04210</name>
</gene>
<evidence type="ECO:0000313" key="11">
    <source>
        <dbReference type="Proteomes" id="UP000274097"/>
    </source>
</evidence>
<keyword evidence="8" id="KW-0472">Membrane</keyword>
<evidence type="ECO:0000256" key="2">
    <source>
        <dbReference type="ARBA" id="ARBA00004713"/>
    </source>
</evidence>
<dbReference type="SUPFAM" id="SSF53756">
    <property type="entry name" value="UDP-Glycosyltransferase/glycogen phosphorylase"/>
    <property type="match status" value="1"/>
</dbReference>
<comment type="catalytic activity">
    <reaction evidence="7 8">
        <text>lipid IVA (E. coli) + CMP-3-deoxy-beta-D-manno-octulosonate = alpha-Kdo-(2-&gt;6)-lipid IVA (E. coli) + CMP + H(+)</text>
        <dbReference type="Rhea" id="RHEA:28066"/>
        <dbReference type="ChEBI" id="CHEBI:15378"/>
        <dbReference type="ChEBI" id="CHEBI:58603"/>
        <dbReference type="ChEBI" id="CHEBI:60364"/>
        <dbReference type="ChEBI" id="CHEBI:60377"/>
        <dbReference type="ChEBI" id="CHEBI:85987"/>
        <dbReference type="EC" id="2.4.99.12"/>
    </reaction>
</comment>
<comment type="similarity">
    <text evidence="8">Belongs to the glycosyltransferase group 1 family.</text>
</comment>
<dbReference type="Gene3D" id="3.40.50.2000">
    <property type="entry name" value="Glycogen Phosphorylase B"/>
    <property type="match status" value="1"/>
</dbReference>
<dbReference type="Pfam" id="PF04413">
    <property type="entry name" value="Glycos_transf_N"/>
    <property type="match status" value="1"/>
</dbReference>
<dbReference type="PANTHER" id="PTHR42755:SF1">
    <property type="entry name" value="3-DEOXY-D-MANNO-OCTULOSONIC ACID TRANSFERASE, MITOCHONDRIAL-RELATED"/>
    <property type="match status" value="1"/>
</dbReference>
<dbReference type="InterPro" id="IPR007507">
    <property type="entry name" value="Glycos_transf_N"/>
</dbReference>
<comment type="subcellular location">
    <subcellularLocation>
        <location evidence="8">Cell membrane</location>
    </subcellularLocation>
</comment>
<evidence type="ECO:0000256" key="8">
    <source>
        <dbReference type="RuleBase" id="RU365103"/>
    </source>
</evidence>
<dbReference type="InterPro" id="IPR038107">
    <property type="entry name" value="Glycos_transf_N_sf"/>
</dbReference>
<evidence type="ECO:0000256" key="5">
    <source>
        <dbReference type="ARBA" id="ARBA00022679"/>
    </source>
</evidence>
<evidence type="ECO:0000256" key="4">
    <source>
        <dbReference type="ARBA" id="ARBA00019077"/>
    </source>
</evidence>
<protein>
    <recommendedName>
        <fullName evidence="4 8">3-deoxy-D-manno-octulosonic acid transferase</fullName>
        <shortName evidence="8">Kdo transferase</shortName>
        <ecNumber evidence="3 8">2.4.99.12</ecNumber>
    </recommendedName>
    <alternativeName>
        <fullName evidence="6 8">Lipid IV(A) 3-deoxy-D-manno-octulosonic acid transferase</fullName>
    </alternativeName>
</protein>
<evidence type="ECO:0000259" key="9">
    <source>
        <dbReference type="Pfam" id="PF04413"/>
    </source>
</evidence>
<proteinExistence type="inferred from homology"/>
<dbReference type="Gene3D" id="3.40.50.11720">
    <property type="entry name" value="3-Deoxy-D-manno-octulosonic-acid transferase, N-terminal domain"/>
    <property type="match status" value="1"/>
</dbReference>
<comment type="pathway">
    <text evidence="2 8">Bacterial outer membrane biogenesis; LPS core biosynthesis.</text>
</comment>
<keyword evidence="8" id="KW-1003">Cell membrane</keyword>
<organism evidence="10 11">
    <name type="scientific">Teichococcus wenyumeiae</name>
    <dbReference type="NCBI Taxonomy" id="2478470"/>
    <lineage>
        <taxon>Bacteria</taxon>
        <taxon>Pseudomonadati</taxon>
        <taxon>Pseudomonadota</taxon>
        <taxon>Alphaproteobacteria</taxon>
        <taxon>Acetobacterales</taxon>
        <taxon>Roseomonadaceae</taxon>
        <taxon>Roseomonas</taxon>
    </lineage>
</organism>
<accession>A0ABX9VNQ4</accession>
<name>A0ABX9VNQ4_9PROT</name>
<dbReference type="EMBL" id="RFLX01000002">
    <property type="protein sequence ID" value="RMI26486.1"/>
    <property type="molecule type" value="Genomic_DNA"/>
</dbReference>